<dbReference type="Gene3D" id="2.40.128.720">
    <property type="match status" value="1"/>
</dbReference>
<dbReference type="RefSeq" id="WP_099153435.1">
    <property type="nucleotide sequence ID" value="NZ_PDUD01000033.1"/>
</dbReference>
<reference evidence="3 4" key="1">
    <citation type="submission" date="2017-10" db="EMBL/GenBank/DDBJ databases">
        <title>The draft genome sequence of Lewinella nigricans NBRC 102662.</title>
        <authorList>
            <person name="Wang K."/>
        </authorList>
    </citation>
    <scope>NUCLEOTIDE SEQUENCE [LARGE SCALE GENOMIC DNA]</scope>
    <source>
        <strain evidence="3 4">NBRC 102662</strain>
    </source>
</reference>
<comment type="caution">
    <text evidence="3">The sequence shown here is derived from an EMBL/GenBank/DDBJ whole genome shotgun (WGS) entry which is preliminary data.</text>
</comment>
<dbReference type="AlphaFoldDB" id="A0A2D0N4K2"/>
<organism evidence="3 4">
    <name type="scientific">Flavilitoribacter nigricans (strain ATCC 23147 / DSM 23189 / NBRC 102662 / NCIMB 1420 / SS-2)</name>
    <name type="common">Lewinella nigricans</name>
    <dbReference type="NCBI Taxonomy" id="1122177"/>
    <lineage>
        <taxon>Bacteria</taxon>
        <taxon>Pseudomonadati</taxon>
        <taxon>Bacteroidota</taxon>
        <taxon>Saprospiria</taxon>
        <taxon>Saprospirales</taxon>
        <taxon>Lewinellaceae</taxon>
        <taxon>Flavilitoribacter</taxon>
    </lineage>
</organism>
<dbReference type="EMBL" id="PDUD01000033">
    <property type="protein sequence ID" value="PHN03306.1"/>
    <property type="molecule type" value="Genomic_DNA"/>
</dbReference>
<dbReference type="InterPro" id="IPR026444">
    <property type="entry name" value="Secre_tail"/>
</dbReference>
<name>A0A2D0N4K2_FLAN2</name>
<dbReference type="Pfam" id="PF18962">
    <property type="entry name" value="Por_Secre_tail"/>
    <property type="match status" value="1"/>
</dbReference>
<dbReference type="Proteomes" id="UP000223913">
    <property type="component" value="Unassembled WGS sequence"/>
</dbReference>
<gene>
    <name evidence="3" type="ORF">CRP01_28350</name>
</gene>
<dbReference type="NCBIfam" id="TIGR04183">
    <property type="entry name" value="Por_Secre_tail"/>
    <property type="match status" value="1"/>
</dbReference>
<feature type="domain" description="Secretion system C-terminal sorting" evidence="2">
    <location>
        <begin position="343"/>
        <end position="412"/>
    </location>
</feature>
<keyword evidence="1" id="KW-0732">Signal</keyword>
<dbReference type="OrthoDB" id="1352409at2"/>
<evidence type="ECO:0000256" key="1">
    <source>
        <dbReference type="SAM" id="SignalP"/>
    </source>
</evidence>
<proteinExistence type="predicted"/>
<evidence type="ECO:0000313" key="4">
    <source>
        <dbReference type="Proteomes" id="UP000223913"/>
    </source>
</evidence>
<evidence type="ECO:0000259" key="2">
    <source>
        <dbReference type="Pfam" id="PF18962"/>
    </source>
</evidence>
<keyword evidence="4" id="KW-1185">Reference proteome</keyword>
<evidence type="ECO:0000313" key="3">
    <source>
        <dbReference type="EMBL" id="PHN03306.1"/>
    </source>
</evidence>
<feature type="chain" id="PRO_5012767945" description="Secretion system C-terminal sorting domain-containing protein" evidence="1">
    <location>
        <begin position="22"/>
        <end position="415"/>
    </location>
</feature>
<protein>
    <recommendedName>
        <fullName evidence="2">Secretion system C-terminal sorting domain-containing protein</fullName>
    </recommendedName>
</protein>
<feature type="signal peptide" evidence="1">
    <location>
        <begin position="1"/>
        <end position="21"/>
    </location>
</feature>
<accession>A0A2D0N4K2</accession>
<sequence length="415" mass="49353">MKFITALLLVVALLGSLPAQVYQGLYADSLEIYTFSSPLDSILTEKFIYHYDELGREVLQDHFKVRNRETQIVPRERLTWAYDTAGNLIRETTFSWHRPINGSGWRPVSRMDYQYDDFQNLIERQRWETPYTDQDWTLDYAYRWTHEYNAAGQDTLKREYQLRIETGEWRLTRDFQIRINRFGLDSVEIRGYSPGSEWAYKDSSQWFYNEHRQLWREAHYSGFWSPRTTYFYNEDGQVRSEFHEYLYYQEGWLFDFQREKSYQPDGELLTDRYSRRGNGDSLRVYQSSGYEFDPIRMRLLSTDQKLNYDRTPPVLELHQKRYWYLGALGTPVRSPEVSAVFRIFPNPATDRVTVESAEDLSGSQLVLFDSNGKMQRQRSPAGFSTALDLSDLPAGMYWISLVQGRRVWTRALVVR</sequence>